<keyword evidence="1" id="KW-1003">Cell membrane</keyword>
<feature type="transmembrane region" description="Helical" evidence="8">
    <location>
        <begin position="12"/>
        <end position="29"/>
    </location>
</feature>
<dbReference type="OrthoDB" id="9789040at2"/>
<dbReference type="GO" id="GO:0030428">
    <property type="term" value="C:cell septum"/>
    <property type="evidence" value="ECO:0007669"/>
    <property type="project" value="TreeGrafter"/>
</dbReference>
<keyword evidence="3 8" id="KW-0812">Transmembrane</keyword>
<keyword evidence="7" id="KW-0175">Coiled coil</keyword>
<protein>
    <submittedName>
        <fullName evidence="9">Septum formation initiator family protein</fullName>
    </submittedName>
</protein>
<dbReference type="EMBL" id="SDMK01000006">
    <property type="protein sequence ID" value="RXS93086.1"/>
    <property type="molecule type" value="Genomic_DNA"/>
</dbReference>
<keyword evidence="10" id="KW-1185">Reference proteome</keyword>
<evidence type="ECO:0000256" key="4">
    <source>
        <dbReference type="ARBA" id="ARBA00022989"/>
    </source>
</evidence>
<evidence type="ECO:0000313" key="10">
    <source>
        <dbReference type="Proteomes" id="UP000290253"/>
    </source>
</evidence>
<keyword evidence="4 8" id="KW-1133">Transmembrane helix</keyword>
<keyword evidence="6" id="KW-0131">Cell cycle</keyword>
<keyword evidence="2" id="KW-0132">Cell division</keyword>
<evidence type="ECO:0000256" key="3">
    <source>
        <dbReference type="ARBA" id="ARBA00022692"/>
    </source>
</evidence>
<sequence>MGGVYRVRRRIATGFAVLLAVFFGFHVMFGRNGLNAYEAKRVEDKTLQKQIESLHAENDRLKDHIDHLQSDPDAIEHEAREKLHYARPDEVIYTLNDAPHPADQAPVTQARR</sequence>
<evidence type="ECO:0000256" key="5">
    <source>
        <dbReference type="ARBA" id="ARBA00023136"/>
    </source>
</evidence>
<proteinExistence type="predicted"/>
<evidence type="ECO:0000256" key="6">
    <source>
        <dbReference type="ARBA" id="ARBA00023306"/>
    </source>
</evidence>
<dbReference type="AlphaFoldDB" id="A0A4Q1S820"/>
<gene>
    <name evidence="9" type="ORF">ESZ00_19690</name>
</gene>
<evidence type="ECO:0000256" key="2">
    <source>
        <dbReference type="ARBA" id="ARBA00022618"/>
    </source>
</evidence>
<dbReference type="PANTHER" id="PTHR37485">
    <property type="entry name" value="CELL DIVISION PROTEIN FTSB"/>
    <property type="match status" value="1"/>
</dbReference>
<dbReference type="GO" id="GO:0043093">
    <property type="term" value="P:FtsZ-dependent cytokinesis"/>
    <property type="evidence" value="ECO:0007669"/>
    <property type="project" value="TreeGrafter"/>
</dbReference>
<dbReference type="InterPro" id="IPR007060">
    <property type="entry name" value="FtsL/DivIC"/>
</dbReference>
<evidence type="ECO:0000256" key="7">
    <source>
        <dbReference type="SAM" id="Coils"/>
    </source>
</evidence>
<evidence type="ECO:0000313" key="9">
    <source>
        <dbReference type="EMBL" id="RXS93086.1"/>
    </source>
</evidence>
<dbReference type="InterPro" id="IPR023081">
    <property type="entry name" value="Cell_div_FtsB"/>
</dbReference>
<evidence type="ECO:0000256" key="1">
    <source>
        <dbReference type="ARBA" id="ARBA00022475"/>
    </source>
</evidence>
<keyword evidence="5 8" id="KW-0472">Membrane</keyword>
<feature type="coiled-coil region" evidence="7">
    <location>
        <begin position="44"/>
        <end position="71"/>
    </location>
</feature>
<evidence type="ECO:0000256" key="8">
    <source>
        <dbReference type="SAM" id="Phobius"/>
    </source>
</evidence>
<reference evidence="9 10" key="1">
    <citation type="journal article" date="2016" name="Int. J. Syst. Evol. Microbiol.">
        <title>Acidipila dinghuensis sp. nov., an acidobacterium isolated from forest soil.</title>
        <authorList>
            <person name="Jiang Y.W."/>
            <person name="Wang J."/>
            <person name="Chen M.H."/>
            <person name="Lv Y.Y."/>
            <person name="Qiu L.H."/>
        </authorList>
    </citation>
    <scope>NUCLEOTIDE SEQUENCE [LARGE SCALE GENOMIC DNA]</scope>
    <source>
        <strain evidence="9 10">DHOF10</strain>
    </source>
</reference>
<comment type="caution">
    <text evidence="9">The sequence shown here is derived from an EMBL/GenBank/DDBJ whole genome shotgun (WGS) entry which is preliminary data.</text>
</comment>
<accession>A0A4Q1S820</accession>
<organism evidence="9 10">
    <name type="scientific">Silvibacterium dinghuense</name>
    <dbReference type="NCBI Taxonomy" id="1560006"/>
    <lineage>
        <taxon>Bacteria</taxon>
        <taxon>Pseudomonadati</taxon>
        <taxon>Acidobacteriota</taxon>
        <taxon>Terriglobia</taxon>
        <taxon>Terriglobales</taxon>
        <taxon>Acidobacteriaceae</taxon>
        <taxon>Silvibacterium</taxon>
    </lineage>
</organism>
<dbReference type="Proteomes" id="UP000290253">
    <property type="component" value="Unassembled WGS sequence"/>
</dbReference>
<dbReference type="PANTHER" id="PTHR37485:SF1">
    <property type="entry name" value="CELL DIVISION PROTEIN FTSB"/>
    <property type="match status" value="1"/>
</dbReference>
<dbReference type="Pfam" id="PF04977">
    <property type="entry name" value="DivIC"/>
    <property type="match status" value="1"/>
</dbReference>
<name>A0A4Q1S820_9BACT</name>